<protein>
    <submittedName>
        <fullName evidence="1">Uncharacterized protein</fullName>
    </submittedName>
</protein>
<name>A0A8H5FFN6_9AGAR</name>
<dbReference type="OrthoDB" id="2942377at2759"/>
<keyword evidence="2" id="KW-1185">Reference proteome</keyword>
<accession>A0A8H5FFN6</accession>
<dbReference type="Proteomes" id="UP000559256">
    <property type="component" value="Unassembled WGS sequence"/>
</dbReference>
<evidence type="ECO:0000313" key="1">
    <source>
        <dbReference type="EMBL" id="KAF5335440.1"/>
    </source>
</evidence>
<proteinExistence type="predicted"/>
<reference evidence="1 2" key="1">
    <citation type="journal article" date="2020" name="ISME J.">
        <title>Uncovering the hidden diversity of litter-decomposition mechanisms in mushroom-forming fungi.</title>
        <authorList>
            <person name="Floudas D."/>
            <person name="Bentzer J."/>
            <person name="Ahren D."/>
            <person name="Johansson T."/>
            <person name="Persson P."/>
            <person name="Tunlid A."/>
        </authorList>
    </citation>
    <scope>NUCLEOTIDE SEQUENCE [LARGE SCALE GENOMIC DNA]</scope>
    <source>
        <strain evidence="1 2">CBS 291.85</strain>
    </source>
</reference>
<sequence length="231" mass="25543">MLYRKDGTPRSKIKGLVFGSLAVSLLVALSALSDLLTDMEDMILLLAALLQVQTILSSEFPSVDLSDYKSTVGLFGRICKPLLVTPGYAEPDAVDRFFKGLGELEMDFEVVEVEGVEEGEGGEGGRKKLEFQETFDRERDRIQTGLHIIMRDAVIEVRELLEEAKDQPALAAQDIVKVIREALEKVVLESQVHSDEGMREWVMAMKEREDGDRSIGLSAGGKEKGGWDIIG</sequence>
<gene>
    <name evidence="1" type="ORF">D9758_017822</name>
</gene>
<dbReference type="AlphaFoldDB" id="A0A8H5FFN6"/>
<evidence type="ECO:0000313" key="2">
    <source>
        <dbReference type="Proteomes" id="UP000559256"/>
    </source>
</evidence>
<dbReference type="EMBL" id="JAACJM010000242">
    <property type="protein sequence ID" value="KAF5335440.1"/>
    <property type="molecule type" value="Genomic_DNA"/>
</dbReference>
<comment type="caution">
    <text evidence="1">The sequence shown here is derived from an EMBL/GenBank/DDBJ whole genome shotgun (WGS) entry which is preliminary data.</text>
</comment>
<organism evidence="1 2">
    <name type="scientific">Tetrapyrgos nigripes</name>
    <dbReference type="NCBI Taxonomy" id="182062"/>
    <lineage>
        <taxon>Eukaryota</taxon>
        <taxon>Fungi</taxon>
        <taxon>Dikarya</taxon>
        <taxon>Basidiomycota</taxon>
        <taxon>Agaricomycotina</taxon>
        <taxon>Agaricomycetes</taxon>
        <taxon>Agaricomycetidae</taxon>
        <taxon>Agaricales</taxon>
        <taxon>Marasmiineae</taxon>
        <taxon>Marasmiaceae</taxon>
        <taxon>Tetrapyrgos</taxon>
    </lineage>
</organism>